<dbReference type="AlphaFoldDB" id="A0A6C0BS33"/>
<name>A0A6C0BS33_9ZZZZ</name>
<evidence type="ECO:0000313" key="1">
    <source>
        <dbReference type="EMBL" id="QHS95235.1"/>
    </source>
</evidence>
<sequence>MGNIIFCFKKEKEENKNLKRSIILSGRYCFQCNNVFETKQDLIHHKNYCQPRLRGDL</sequence>
<dbReference type="EMBL" id="MN739245">
    <property type="protein sequence ID" value="QHS95235.1"/>
    <property type="molecule type" value="Genomic_DNA"/>
</dbReference>
<proteinExistence type="predicted"/>
<protein>
    <submittedName>
        <fullName evidence="1">Uncharacterized protein</fullName>
    </submittedName>
</protein>
<accession>A0A6C0BS33</accession>
<reference evidence="1" key="1">
    <citation type="journal article" date="2020" name="Nature">
        <title>Giant virus diversity and host interactions through global metagenomics.</title>
        <authorList>
            <person name="Schulz F."/>
            <person name="Roux S."/>
            <person name="Paez-Espino D."/>
            <person name="Jungbluth S."/>
            <person name="Walsh D.A."/>
            <person name="Denef V.J."/>
            <person name="McMahon K.D."/>
            <person name="Konstantinidis K.T."/>
            <person name="Eloe-Fadrosh E.A."/>
            <person name="Kyrpides N.C."/>
            <person name="Woyke T."/>
        </authorList>
    </citation>
    <scope>NUCLEOTIDE SEQUENCE</scope>
    <source>
        <strain evidence="1">GVMAG-M-3300018428-35</strain>
    </source>
</reference>
<organism evidence="1">
    <name type="scientific">viral metagenome</name>
    <dbReference type="NCBI Taxonomy" id="1070528"/>
    <lineage>
        <taxon>unclassified sequences</taxon>
        <taxon>metagenomes</taxon>
        <taxon>organismal metagenomes</taxon>
    </lineage>
</organism>